<evidence type="ECO:0000313" key="1">
    <source>
        <dbReference type="EMBL" id="WPL17388.1"/>
    </source>
</evidence>
<dbReference type="RefSeq" id="WP_328987898.1">
    <property type="nucleotide sequence ID" value="NZ_CP121472.1"/>
</dbReference>
<gene>
    <name evidence="1" type="ORF">Thiowin_02395</name>
</gene>
<reference evidence="1 2" key="1">
    <citation type="journal article" date="2023" name="Microorganisms">
        <title>Thiorhodovibrio frisius and Trv. litoralis spp. nov., Two Novel Members from a Clade of Fastidious Purple Sulfur Bacteria That Exhibit Unique Red-Shifted Light-Harvesting Capabilities.</title>
        <authorList>
            <person name="Methner A."/>
            <person name="Kuzyk S.B."/>
            <person name="Petersen J."/>
            <person name="Bauer S."/>
            <person name="Brinkmann H."/>
            <person name="Sichau K."/>
            <person name="Wanner G."/>
            <person name="Wolf J."/>
            <person name="Neumann-Schaal M."/>
            <person name="Henke P."/>
            <person name="Tank M."/>
            <person name="Sproer C."/>
            <person name="Bunk B."/>
            <person name="Overmann J."/>
        </authorList>
    </citation>
    <scope>NUCLEOTIDE SEQUENCE [LARGE SCALE GENOMIC DNA]</scope>
    <source>
        <strain evidence="1 2">DSM 6702</strain>
    </source>
</reference>
<keyword evidence="2" id="KW-1185">Reference proteome</keyword>
<dbReference type="EMBL" id="CP121472">
    <property type="protein sequence ID" value="WPL17388.1"/>
    <property type="molecule type" value="Genomic_DNA"/>
</dbReference>
<proteinExistence type="predicted"/>
<accession>A0ABZ0S9R6</accession>
<evidence type="ECO:0008006" key="3">
    <source>
        <dbReference type="Google" id="ProtNLM"/>
    </source>
</evidence>
<organism evidence="1 2">
    <name type="scientific">Thiorhodovibrio winogradskyi</name>
    <dbReference type="NCBI Taxonomy" id="77007"/>
    <lineage>
        <taxon>Bacteria</taxon>
        <taxon>Pseudomonadati</taxon>
        <taxon>Pseudomonadota</taxon>
        <taxon>Gammaproteobacteria</taxon>
        <taxon>Chromatiales</taxon>
        <taxon>Chromatiaceae</taxon>
        <taxon>Thiorhodovibrio</taxon>
    </lineage>
</organism>
<name>A0ABZ0S9R6_9GAMM</name>
<evidence type="ECO:0000313" key="2">
    <source>
        <dbReference type="Proteomes" id="UP001432180"/>
    </source>
</evidence>
<dbReference type="Proteomes" id="UP001432180">
    <property type="component" value="Chromosome"/>
</dbReference>
<protein>
    <recommendedName>
        <fullName evidence="3">Zinc ribbon domain-containing protein</fullName>
    </recommendedName>
</protein>
<sequence>MPTYDYRCDANGQVVEVSHRMSESLSTWGELCAQARISCGDTPEDAPVYRMANGGNLISSNSLGSGMAPAPACGTGGCCPSGMCGL</sequence>